<dbReference type="PANTHER" id="PTHR30015">
    <property type="entry name" value="MRR RESTRICTION SYSTEM PROTEIN"/>
    <property type="match status" value="1"/>
</dbReference>
<gene>
    <name evidence="2" type="ORF">J07HQW1_01856</name>
</gene>
<protein>
    <submittedName>
        <fullName evidence="2">Putative endonuclease</fullName>
    </submittedName>
</protein>
<dbReference type="GO" id="GO:0003677">
    <property type="term" value="F:DNA binding"/>
    <property type="evidence" value="ECO:0007669"/>
    <property type="project" value="InterPro"/>
</dbReference>
<dbReference type="InterPro" id="IPR011856">
    <property type="entry name" value="tRNA_endonuc-like_dom_sf"/>
</dbReference>
<evidence type="ECO:0000313" key="3">
    <source>
        <dbReference type="Proteomes" id="UP000030649"/>
    </source>
</evidence>
<dbReference type="Proteomes" id="UP000030649">
    <property type="component" value="Unassembled WGS sequence"/>
</dbReference>
<dbReference type="InterPro" id="IPR052906">
    <property type="entry name" value="Type_IV_Methyl-Rstrct_Enzyme"/>
</dbReference>
<evidence type="ECO:0000313" key="2">
    <source>
        <dbReference type="EMBL" id="ERG91822.1"/>
    </source>
</evidence>
<proteinExistence type="predicted"/>
<reference evidence="2 3" key="1">
    <citation type="journal article" date="2013" name="PLoS ONE">
        <title>Assembly-driven community genomics of a hypersaline microbial ecosystem.</title>
        <authorList>
            <person name="Podell S."/>
            <person name="Ugalde J.A."/>
            <person name="Narasingarao P."/>
            <person name="Banfield J.F."/>
            <person name="Heidelberg K.B."/>
            <person name="Allen E.E."/>
        </authorList>
    </citation>
    <scope>NUCLEOTIDE SEQUENCE [LARGE SCALE GENOMIC DNA]</scope>
    <source>
        <strain evidence="3">J07HQW1</strain>
    </source>
</reference>
<accession>U1PE00</accession>
<dbReference type="HOGENOM" id="CLU_1269900_0_0_2"/>
<dbReference type="GO" id="GO:0015666">
    <property type="term" value="F:restriction endodeoxyribonuclease activity"/>
    <property type="evidence" value="ECO:0007669"/>
    <property type="project" value="TreeGrafter"/>
</dbReference>
<dbReference type="GO" id="GO:0009307">
    <property type="term" value="P:DNA restriction-modification system"/>
    <property type="evidence" value="ECO:0007669"/>
    <property type="project" value="InterPro"/>
</dbReference>
<dbReference type="Gene3D" id="3.40.1350.10">
    <property type="match status" value="1"/>
</dbReference>
<organism evidence="2 3">
    <name type="scientific">Haloquadratum walsbyi J07HQW1</name>
    <dbReference type="NCBI Taxonomy" id="1238424"/>
    <lineage>
        <taxon>Archaea</taxon>
        <taxon>Methanobacteriati</taxon>
        <taxon>Methanobacteriota</taxon>
        <taxon>Stenosarchaea group</taxon>
        <taxon>Halobacteria</taxon>
        <taxon>Halobacteriales</taxon>
        <taxon>Haloferacaceae</taxon>
        <taxon>Haloquadratum</taxon>
    </lineage>
</organism>
<dbReference type="InterPro" id="IPR007560">
    <property type="entry name" value="Restrct_endonuc_IV_Mrr"/>
</dbReference>
<dbReference type="STRING" id="1238424.J07HQW1_01856"/>
<keyword evidence="2" id="KW-0378">Hydrolase</keyword>
<keyword evidence="2" id="KW-0540">Nuclease</keyword>
<sequence>MTNRDRRDLKEQLRTTSSLAEFLETTDASLSAQAEALIKHRWNRDIPRDRAITIIRDEQSRVDSYESVSLTTSARSPRYTDLTDLELVSGYEFEHVLAEILDRIDGEAPVTRASGDQGVDVVWFRESETVGIQAKAYDKANPVGNSAVQEIYTGVTVHNSEYEIDTAAVVTTSRYTDSAKKAATNSDVTLYGRDQLKKWLSDAELDADSMGDIPAEI</sequence>
<evidence type="ECO:0000259" key="1">
    <source>
        <dbReference type="Pfam" id="PF04471"/>
    </source>
</evidence>
<feature type="domain" description="Restriction endonuclease type IV Mrr" evidence="1">
    <location>
        <begin position="88"/>
        <end position="200"/>
    </location>
</feature>
<keyword evidence="2" id="KW-0255">Endonuclease</keyword>
<dbReference type="Pfam" id="PF04471">
    <property type="entry name" value="Mrr_cat"/>
    <property type="match status" value="1"/>
</dbReference>
<dbReference type="AlphaFoldDB" id="U1PE00"/>
<dbReference type="SUPFAM" id="SSF52980">
    <property type="entry name" value="Restriction endonuclease-like"/>
    <property type="match status" value="1"/>
</dbReference>
<dbReference type="InterPro" id="IPR011335">
    <property type="entry name" value="Restrct_endonuc-II-like"/>
</dbReference>
<name>U1PE00_9EURY</name>
<dbReference type="EMBL" id="KE356560">
    <property type="protein sequence ID" value="ERG91822.1"/>
    <property type="molecule type" value="Genomic_DNA"/>
</dbReference>
<dbReference type="PANTHER" id="PTHR30015:SF6">
    <property type="entry name" value="SLL1429 PROTEIN"/>
    <property type="match status" value="1"/>
</dbReference>